<dbReference type="EMBL" id="CAJNIZ010008460">
    <property type="protein sequence ID" value="CAE7267694.1"/>
    <property type="molecule type" value="Genomic_DNA"/>
</dbReference>
<keyword evidence="2" id="KW-1185">Reference proteome</keyword>
<comment type="caution">
    <text evidence="1">The sequence shown here is derived from an EMBL/GenBank/DDBJ whole genome shotgun (WGS) entry which is preliminary data.</text>
</comment>
<dbReference type="AlphaFoldDB" id="A0A812MN51"/>
<evidence type="ECO:0000313" key="1">
    <source>
        <dbReference type="EMBL" id="CAE7267694.1"/>
    </source>
</evidence>
<name>A0A812MN51_SYMPI</name>
<gene>
    <name evidence="1" type="primary">Mterfd1</name>
    <name evidence="1" type="ORF">SPIL2461_LOCUS5823</name>
</gene>
<dbReference type="OrthoDB" id="10517675at2759"/>
<protein>
    <submittedName>
        <fullName evidence="1">Mterfd1 protein</fullName>
    </submittedName>
</protein>
<evidence type="ECO:0000313" key="2">
    <source>
        <dbReference type="Proteomes" id="UP000649617"/>
    </source>
</evidence>
<feature type="non-terminal residue" evidence="1">
    <location>
        <position position="95"/>
    </location>
</feature>
<dbReference type="Proteomes" id="UP000649617">
    <property type="component" value="Unassembled WGS sequence"/>
</dbReference>
<sequence>DLAAHGVLRKGNAALFVEYDGYYRHLEPAGLVGDMRKTEALLRFAPAGSVVVRIAHEQRDWEEKSVDVVVDCWPTGHGPSVLKAGFTPREHVYRM</sequence>
<reference evidence="1" key="1">
    <citation type="submission" date="2021-02" db="EMBL/GenBank/DDBJ databases">
        <authorList>
            <person name="Dougan E. K."/>
            <person name="Rhodes N."/>
            <person name="Thang M."/>
            <person name="Chan C."/>
        </authorList>
    </citation>
    <scope>NUCLEOTIDE SEQUENCE</scope>
</reference>
<feature type="non-terminal residue" evidence="1">
    <location>
        <position position="1"/>
    </location>
</feature>
<proteinExistence type="predicted"/>
<accession>A0A812MN51</accession>
<organism evidence="1 2">
    <name type="scientific">Symbiodinium pilosum</name>
    <name type="common">Dinoflagellate</name>
    <dbReference type="NCBI Taxonomy" id="2952"/>
    <lineage>
        <taxon>Eukaryota</taxon>
        <taxon>Sar</taxon>
        <taxon>Alveolata</taxon>
        <taxon>Dinophyceae</taxon>
        <taxon>Suessiales</taxon>
        <taxon>Symbiodiniaceae</taxon>
        <taxon>Symbiodinium</taxon>
    </lineage>
</organism>